<organism evidence="1 2">
    <name type="scientific">Aquimarina gracilis</name>
    <dbReference type="NCBI Taxonomy" id="874422"/>
    <lineage>
        <taxon>Bacteria</taxon>
        <taxon>Pseudomonadati</taxon>
        <taxon>Bacteroidota</taxon>
        <taxon>Flavobacteriia</taxon>
        <taxon>Flavobacteriales</taxon>
        <taxon>Flavobacteriaceae</taxon>
        <taxon>Aquimarina</taxon>
    </lineage>
</organism>
<protein>
    <submittedName>
        <fullName evidence="1">Uncharacterized protein</fullName>
    </submittedName>
</protein>
<proteinExistence type="predicted"/>
<reference evidence="1 2" key="1">
    <citation type="journal article" date="2013" name="Int. J. Syst. Evol. Microbiol.">
        <title>Aquimarina gracilis sp. nov., isolated from the gut microflora of a mussel, Mytilus coruscus, and emended description of Aquimarina spongiae.</title>
        <authorList>
            <person name="Park S.C."/>
            <person name="Choe H.N."/>
            <person name="Baik K.S."/>
            <person name="Seong C.N."/>
        </authorList>
    </citation>
    <scope>NUCLEOTIDE SEQUENCE [LARGE SCALE GENOMIC DNA]</scope>
    <source>
        <strain evidence="1 2">PSC32</strain>
    </source>
</reference>
<dbReference type="EMBL" id="JAYKLX010000004">
    <property type="protein sequence ID" value="MEB3345853.1"/>
    <property type="molecule type" value="Genomic_DNA"/>
</dbReference>
<evidence type="ECO:0000313" key="1">
    <source>
        <dbReference type="EMBL" id="MEB3345853.1"/>
    </source>
</evidence>
<keyword evidence="2" id="KW-1185">Reference proteome</keyword>
<accession>A0ABU5ZUZ8</accession>
<dbReference type="Proteomes" id="UP001327027">
    <property type="component" value="Unassembled WGS sequence"/>
</dbReference>
<sequence>MPQVIYRKPHELSNKEKNQLKSLLKRYYPTANEEYINARLSNTYGFDIVLLKYHDIVLGASYFKLDKLKTPFL</sequence>
<comment type="caution">
    <text evidence="1">The sequence shown here is derived from an EMBL/GenBank/DDBJ whole genome shotgun (WGS) entry which is preliminary data.</text>
</comment>
<gene>
    <name evidence="1" type="ORF">U6A24_10290</name>
</gene>
<name>A0ABU5ZUZ8_9FLAO</name>
<evidence type="ECO:0000313" key="2">
    <source>
        <dbReference type="Proteomes" id="UP001327027"/>
    </source>
</evidence>
<dbReference type="RefSeq" id="WP_324179881.1">
    <property type="nucleotide sequence ID" value="NZ_BAABAW010000007.1"/>
</dbReference>